<dbReference type="AlphaFoldDB" id="A0A2T5GGG9"/>
<dbReference type="PANTHER" id="PTHR33608">
    <property type="entry name" value="BLL2464 PROTEIN"/>
    <property type="match status" value="1"/>
</dbReference>
<protein>
    <submittedName>
        <fullName evidence="2">Uncharacterized protein DUF58</fullName>
    </submittedName>
</protein>
<name>A0A2T5GGG9_9SPHN</name>
<accession>A0A2T5GGG9</accession>
<gene>
    <name evidence="2" type="ORF">C8J26_3726</name>
</gene>
<feature type="domain" description="DUF58" evidence="1">
    <location>
        <begin position="46"/>
        <end position="250"/>
    </location>
</feature>
<evidence type="ECO:0000313" key="3">
    <source>
        <dbReference type="Proteomes" id="UP000244189"/>
    </source>
</evidence>
<dbReference type="EMBL" id="QAOG01000008">
    <property type="protein sequence ID" value="PTQ58425.1"/>
    <property type="molecule type" value="Genomic_DNA"/>
</dbReference>
<dbReference type="PANTHER" id="PTHR33608:SF7">
    <property type="entry name" value="DUF58 DOMAIN-CONTAINING PROTEIN"/>
    <property type="match status" value="1"/>
</dbReference>
<sequence length="299" mass="32668">MPEPLIPADVRHRLKGLSLVARRAVGDRGIGLHASHSRGTGLEFAQYRPYEFGDEPRQIDWKLYARSDRFFVREAERESPVALWILLDASASMAQADARRAGFSRLDAGKGLVAALAELALAQGDRFAFAALRDTGLTLTRPASGTRHRDRLHLDLHGLPAAGGFPEETALAPLWERIGQRDLVVILSDWFDPACLDLARRLSAAGREVLGIQILTIGERDFDYDGGYRFRDPETGEELLGDGAALRAEYLGRFGAAQTGLHAALDAAGVRHADLVLDQPLDTPLQRLFGRTGNRAGGE</sequence>
<dbReference type="Pfam" id="PF01882">
    <property type="entry name" value="DUF58"/>
    <property type="match status" value="1"/>
</dbReference>
<proteinExistence type="predicted"/>
<organism evidence="2 3">
    <name type="scientific">Sphingomonas aurantiaca</name>
    <dbReference type="NCBI Taxonomy" id="185949"/>
    <lineage>
        <taxon>Bacteria</taxon>
        <taxon>Pseudomonadati</taxon>
        <taxon>Pseudomonadota</taxon>
        <taxon>Alphaproteobacteria</taxon>
        <taxon>Sphingomonadales</taxon>
        <taxon>Sphingomonadaceae</taxon>
        <taxon>Sphingomonas</taxon>
    </lineage>
</organism>
<dbReference type="RefSeq" id="WP_107959637.1">
    <property type="nucleotide sequence ID" value="NZ_QAOG01000008.1"/>
</dbReference>
<dbReference type="InterPro" id="IPR036465">
    <property type="entry name" value="vWFA_dom_sf"/>
</dbReference>
<dbReference type="InterPro" id="IPR002881">
    <property type="entry name" value="DUF58"/>
</dbReference>
<evidence type="ECO:0000259" key="1">
    <source>
        <dbReference type="Pfam" id="PF01882"/>
    </source>
</evidence>
<evidence type="ECO:0000313" key="2">
    <source>
        <dbReference type="EMBL" id="PTQ58425.1"/>
    </source>
</evidence>
<dbReference type="SUPFAM" id="SSF53300">
    <property type="entry name" value="vWA-like"/>
    <property type="match status" value="1"/>
</dbReference>
<comment type="caution">
    <text evidence="2">The sequence shown here is derived from an EMBL/GenBank/DDBJ whole genome shotgun (WGS) entry which is preliminary data.</text>
</comment>
<dbReference type="Gene3D" id="3.40.50.410">
    <property type="entry name" value="von Willebrand factor, type A domain"/>
    <property type="match status" value="1"/>
</dbReference>
<reference evidence="2 3" key="1">
    <citation type="submission" date="2018-04" db="EMBL/GenBank/DDBJ databases">
        <title>Genomic Encyclopedia of Type Strains, Phase III (KMG-III): the genomes of soil and plant-associated and newly described type strains.</title>
        <authorList>
            <person name="Whitman W."/>
        </authorList>
    </citation>
    <scope>NUCLEOTIDE SEQUENCE [LARGE SCALE GENOMIC DNA]</scope>
    <source>
        <strain evidence="2 3">MA101b</strain>
    </source>
</reference>
<keyword evidence="3" id="KW-1185">Reference proteome</keyword>
<dbReference type="Proteomes" id="UP000244189">
    <property type="component" value="Unassembled WGS sequence"/>
</dbReference>